<evidence type="ECO:0000313" key="2">
    <source>
        <dbReference type="EMBL" id="GCC33405.1"/>
    </source>
</evidence>
<organism evidence="2 3">
    <name type="scientific">Chiloscyllium punctatum</name>
    <name type="common">Brownbanded bambooshark</name>
    <name type="synonym">Hemiscyllium punctatum</name>
    <dbReference type="NCBI Taxonomy" id="137246"/>
    <lineage>
        <taxon>Eukaryota</taxon>
        <taxon>Metazoa</taxon>
        <taxon>Chordata</taxon>
        <taxon>Craniata</taxon>
        <taxon>Vertebrata</taxon>
        <taxon>Chondrichthyes</taxon>
        <taxon>Elasmobranchii</taxon>
        <taxon>Galeomorphii</taxon>
        <taxon>Galeoidea</taxon>
        <taxon>Orectolobiformes</taxon>
        <taxon>Hemiscylliidae</taxon>
        <taxon>Chiloscyllium</taxon>
    </lineage>
</organism>
<evidence type="ECO:0000313" key="3">
    <source>
        <dbReference type="Proteomes" id="UP000287033"/>
    </source>
</evidence>
<dbReference type="Proteomes" id="UP000287033">
    <property type="component" value="Unassembled WGS sequence"/>
</dbReference>
<feature type="compositionally biased region" description="Polar residues" evidence="1">
    <location>
        <begin position="49"/>
        <end position="63"/>
    </location>
</feature>
<feature type="compositionally biased region" description="Polar residues" evidence="1">
    <location>
        <begin position="1"/>
        <end position="13"/>
    </location>
</feature>
<reference evidence="2 3" key="1">
    <citation type="journal article" date="2018" name="Nat. Ecol. Evol.">
        <title>Shark genomes provide insights into elasmobranch evolution and the origin of vertebrates.</title>
        <authorList>
            <person name="Hara Y"/>
            <person name="Yamaguchi K"/>
            <person name="Onimaru K"/>
            <person name="Kadota M"/>
            <person name="Koyanagi M"/>
            <person name="Keeley SD"/>
            <person name="Tatsumi K"/>
            <person name="Tanaka K"/>
            <person name="Motone F"/>
            <person name="Kageyama Y"/>
            <person name="Nozu R"/>
            <person name="Adachi N"/>
            <person name="Nishimura O"/>
            <person name="Nakagawa R"/>
            <person name="Tanegashima C"/>
            <person name="Kiyatake I"/>
            <person name="Matsumoto R"/>
            <person name="Murakumo K"/>
            <person name="Nishida K"/>
            <person name="Terakita A"/>
            <person name="Kuratani S"/>
            <person name="Sato K"/>
            <person name="Hyodo S Kuraku.S."/>
        </authorList>
    </citation>
    <scope>NUCLEOTIDE SEQUENCE [LARGE SCALE GENOMIC DNA]</scope>
</reference>
<gene>
    <name evidence="2" type="ORF">chiPu_0011874</name>
</gene>
<dbReference type="EMBL" id="BEZZ01000514">
    <property type="protein sequence ID" value="GCC33405.1"/>
    <property type="molecule type" value="Genomic_DNA"/>
</dbReference>
<keyword evidence="3" id="KW-1185">Reference proteome</keyword>
<accession>A0A401SSN0</accession>
<sequence length="89" mass="9622">MRNRSGESTSASSGPVGGTSMVRPTATVRTEWAGRLSDWRRGRSRPMGETNTLRAMGGTNNHMGSGRGRGNGRDKYHSNNGRSQDQWAG</sequence>
<dbReference type="AlphaFoldDB" id="A0A401SSN0"/>
<proteinExistence type="predicted"/>
<feature type="region of interest" description="Disordered" evidence="1">
    <location>
        <begin position="1"/>
        <end position="89"/>
    </location>
</feature>
<evidence type="ECO:0000256" key="1">
    <source>
        <dbReference type="SAM" id="MobiDB-lite"/>
    </source>
</evidence>
<protein>
    <submittedName>
        <fullName evidence="2">Uncharacterized protein</fullName>
    </submittedName>
</protein>
<name>A0A401SSN0_CHIPU</name>
<feature type="compositionally biased region" description="Polar residues" evidence="1">
    <location>
        <begin position="78"/>
        <end position="89"/>
    </location>
</feature>
<comment type="caution">
    <text evidence="2">The sequence shown here is derived from an EMBL/GenBank/DDBJ whole genome shotgun (WGS) entry which is preliminary data.</text>
</comment>